<evidence type="ECO:0000313" key="3">
    <source>
        <dbReference type="EMBL" id="SFV60937.1"/>
    </source>
</evidence>
<dbReference type="InterPro" id="IPR037522">
    <property type="entry name" value="HD_GYP_dom"/>
</dbReference>
<dbReference type="InterPro" id="IPR003607">
    <property type="entry name" value="HD/PDEase_dom"/>
</dbReference>
<dbReference type="CDD" id="cd00077">
    <property type="entry name" value="HDc"/>
    <property type="match status" value="1"/>
</dbReference>
<dbReference type="InterPro" id="IPR052020">
    <property type="entry name" value="Cyclic_di-GMP/3'3'-cGAMP_PDE"/>
</dbReference>
<dbReference type="PANTHER" id="PTHR45228">
    <property type="entry name" value="CYCLIC DI-GMP PHOSPHODIESTERASE TM_0186-RELATED"/>
    <property type="match status" value="1"/>
</dbReference>
<dbReference type="AlphaFoldDB" id="A0A1W1C5E4"/>
<dbReference type="PROSITE" id="PS51832">
    <property type="entry name" value="HD_GYP"/>
    <property type="match status" value="1"/>
</dbReference>
<dbReference type="Gene3D" id="3.40.50.2300">
    <property type="match status" value="1"/>
</dbReference>
<dbReference type="GO" id="GO:0000160">
    <property type="term" value="P:phosphorelay signal transduction system"/>
    <property type="evidence" value="ECO:0007669"/>
    <property type="project" value="InterPro"/>
</dbReference>
<dbReference type="InterPro" id="IPR011006">
    <property type="entry name" value="CheY-like_superfamily"/>
</dbReference>
<dbReference type="Pfam" id="PF00072">
    <property type="entry name" value="Response_reg"/>
    <property type="match status" value="1"/>
</dbReference>
<gene>
    <name evidence="3" type="ORF">MNB_SV-9-612</name>
</gene>
<feature type="domain" description="HD-GYP" evidence="2">
    <location>
        <begin position="168"/>
        <end position="360"/>
    </location>
</feature>
<dbReference type="PROSITE" id="PS50110">
    <property type="entry name" value="RESPONSE_REGULATORY"/>
    <property type="match status" value="1"/>
</dbReference>
<organism evidence="3">
    <name type="scientific">hydrothermal vent metagenome</name>
    <dbReference type="NCBI Taxonomy" id="652676"/>
    <lineage>
        <taxon>unclassified sequences</taxon>
        <taxon>metagenomes</taxon>
        <taxon>ecological metagenomes</taxon>
    </lineage>
</organism>
<reference evidence="3" key="1">
    <citation type="submission" date="2016-10" db="EMBL/GenBank/DDBJ databases">
        <authorList>
            <person name="de Groot N.N."/>
        </authorList>
    </citation>
    <scope>NUCLEOTIDE SEQUENCE</scope>
</reference>
<sequence length="360" mass="41155">MDDKMITDWAGLGKVSILSVEDDSFNQELASAVFAEFEDIKIIQASNGKEALVKLAENHIDAILLDLMMPQMNGFETLEEIKRNSNYKSIPVIVVTSKEEEKRRTYKLGANDFISKPYSPMELKLRVFNHLNIKRFSDLIDDIQDNLQNNNNSSSINMYDLRESLRIADSSQKQLLSKLGALAHSNMEEGRHNSKRLSEYVTLLSRLYGLSNKEIDNISHSMSIYDIGLLQIDKDKLMRGDSKEYQTHPTLGLLILDGLEDTNLIKMAKIITLNHHENWDGSGYPNGVKGEDISIYARIATIADYFDELTVPRIYNENVLNSIDALEVMRRDRGLKLDPNLLDMFIANFEQFRDIKNRLT</sequence>
<proteinExistence type="predicted"/>
<dbReference type="EMBL" id="FPHG01000045">
    <property type="protein sequence ID" value="SFV60937.1"/>
    <property type="molecule type" value="Genomic_DNA"/>
</dbReference>
<dbReference type="SMART" id="SM00448">
    <property type="entry name" value="REC"/>
    <property type="match status" value="1"/>
</dbReference>
<accession>A0A1W1C5E4</accession>
<dbReference type="SUPFAM" id="SSF109604">
    <property type="entry name" value="HD-domain/PDEase-like"/>
    <property type="match status" value="1"/>
</dbReference>
<dbReference type="InterPro" id="IPR001789">
    <property type="entry name" value="Sig_transdc_resp-reg_receiver"/>
</dbReference>
<protein>
    <submittedName>
        <fullName evidence="3">Response regulator</fullName>
    </submittedName>
</protein>
<dbReference type="Gene3D" id="1.10.3210.10">
    <property type="entry name" value="Hypothetical protein af1432"/>
    <property type="match status" value="1"/>
</dbReference>
<name>A0A1W1C5E4_9ZZZZ</name>
<evidence type="ECO:0000259" key="1">
    <source>
        <dbReference type="PROSITE" id="PS50110"/>
    </source>
</evidence>
<dbReference type="Pfam" id="PF13487">
    <property type="entry name" value="HD_5"/>
    <property type="match status" value="1"/>
</dbReference>
<evidence type="ECO:0000259" key="2">
    <source>
        <dbReference type="PROSITE" id="PS51832"/>
    </source>
</evidence>
<feature type="domain" description="Response regulatory" evidence="1">
    <location>
        <begin position="16"/>
        <end position="131"/>
    </location>
</feature>
<dbReference type="PANTHER" id="PTHR45228:SF1">
    <property type="entry name" value="CYCLIC DI-GMP PHOSPHODIESTERASE TM_0186"/>
    <property type="match status" value="1"/>
</dbReference>
<dbReference type="SUPFAM" id="SSF52172">
    <property type="entry name" value="CheY-like"/>
    <property type="match status" value="1"/>
</dbReference>